<dbReference type="Pfam" id="PF00732">
    <property type="entry name" value="GMC_oxred_N"/>
    <property type="match status" value="1"/>
</dbReference>
<dbReference type="InterPro" id="IPR012132">
    <property type="entry name" value="GMC_OxRdtase"/>
</dbReference>
<dbReference type="PROSITE" id="PS00623">
    <property type="entry name" value="GMC_OXRED_1"/>
    <property type="match status" value="1"/>
</dbReference>
<dbReference type="GO" id="GO:0016614">
    <property type="term" value="F:oxidoreductase activity, acting on CH-OH group of donors"/>
    <property type="evidence" value="ECO:0007669"/>
    <property type="project" value="InterPro"/>
</dbReference>
<keyword evidence="14" id="KW-1185">Reference proteome</keyword>
<dbReference type="OrthoDB" id="269227at2759"/>
<protein>
    <submittedName>
        <fullName evidence="13">Glucose oxidase</fullName>
    </submittedName>
</protein>
<feature type="domain" description="Glucose-methanol-choline oxidoreductase N-terminal" evidence="11">
    <location>
        <begin position="96"/>
        <end position="119"/>
    </location>
</feature>
<sequence length="603" mass="64466">MHQESYALSETPASPSSTRIKLARSTQTRVRCGGTAGTTIAARLSEDPSKTVFLVEAGNDDRTNPDVFDVYKYSAAFGTSLDWAWSTDLDRTMHGGRTLGGSSSINGAHWTRAMKAQYDAFSQLLGEEDSDMNWNFDSLFSYMKKAETFTPPDQDQRTKGANYNPDFHGFSGPVHAAYPRGMYGGPQQPAFANAVQNVTGIALCQDLNGGDANCVSFTPHTINPSDNDTRSSSATAYLSPVEDERTNWITLVNHQVTGVLFAGSAPSVRATGVEFKKSDNTGESFNASARQEVIVSAGAIGTPQLLQVSGIGDPAVLESLGINLKVNLSTVGRNLQEQAMNNLGHSARPSFSPDGIGPANCIAFPSLKELFSENGGSNGSVTADDIADYIMAMYPSWAESQAVNGLNSEALTTIFGIQVGLIVNDDAPVMELFFDTGFPDDIGIDMWHLLPFSRGNVTISDSSVFTKPEVNVNWFSVDFDLAVQIAGARLSRRVLNNTAFDTISSGETIPGTGTVPEDGHGGSDDSWQAWIQDVFSAVSHPIGTAAMMRRELGGVVDGKLRVYDTANLRVADASVLPIHLSAHLQSTIYGVAEKAADIIKSGI</sequence>
<feature type="binding site" evidence="8">
    <location>
        <position position="256"/>
    </location>
    <ligand>
        <name>FAD</name>
        <dbReference type="ChEBI" id="CHEBI:57692"/>
    </ligand>
</feature>
<feature type="region of interest" description="Disordered" evidence="10">
    <location>
        <begin position="1"/>
        <end position="20"/>
    </location>
</feature>
<feature type="active site" description="Proton acceptor" evidence="7">
    <location>
        <position position="583"/>
    </location>
</feature>
<dbReference type="PANTHER" id="PTHR11552">
    <property type="entry name" value="GLUCOSE-METHANOL-CHOLINE GMC OXIDOREDUCTASE"/>
    <property type="match status" value="1"/>
</dbReference>
<dbReference type="AlphaFoldDB" id="A0A9Q5I128"/>
<feature type="active site" description="Proton donor" evidence="7">
    <location>
        <position position="540"/>
    </location>
</feature>
<comment type="cofactor">
    <cofactor evidence="1 8">
        <name>FAD</name>
        <dbReference type="ChEBI" id="CHEBI:57692"/>
    </cofactor>
</comment>
<organism evidence="13 14">
    <name type="scientific">Sanghuangporus baumii</name>
    <name type="common">Phellinus baumii</name>
    <dbReference type="NCBI Taxonomy" id="108892"/>
    <lineage>
        <taxon>Eukaryota</taxon>
        <taxon>Fungi</taxon>
        <taxon>Dikarya</taxon>
        <taxon>Basidiomycota</taxon>
        <taxon>Agaricomycotina</taxon>
        <taxon>Agaricomycetes</taxon>
        <taxon>Hymenochaetales</taxon>
        <taxon>Hymenochaetaceae</taxon>
        <taxon>Sanghuangporus</taxon>
    </lineage>
</organism>
<dbReference type="SUPFAM" id="SSF51905">
    <property type="entry name" value="FAD/NAD(P)-binding domain"/>
    <property type="match status" value="1"/>
</dbReference>
<evidence type="ECO:0000313" key="13">
    <source>
        <dbReference type="EMBL" id="OCB89525.1"/>
    </source>
</evidence>
<accession>A0A9Q5I128</accession>
<evidence type="ECO:0000259" key="12">
    <source>
        <dbReference type="PROSITE" id="PS00624"/>
    </source>
</evidence>
<comment type="similarity">
    <text evidence="2 9">Belongs to the GMC oxidoreductase family.</text>
</comment>
<proteinExistence type="inferred from homology"/>
<dbReference type="PROSITE" id="PS00624">
    <property type="entry name" value="GMC_OXRED_2"/>
    <property type="match status" value="1"/>
</dbReference>
<gene>
    <name evidence="13" type="ORF">A7U60_g3320</name>
</gene>
<evidence type="ECO:0000256" key="1">
    <source>
        <dbReference type="ARBA" id="ARBA00001974"/>
    </source>
</evidence>
<dbReference type="InterPro" id="IPR007867">
    <property type="entry name" value="GMC_OxRtase_C"/>
</dbReference>
<dbReference type="GO" id="GO:0050660">
    <property type="term" value="F:flavin adenine dinucleotide binding"/>
    <property type="evidence" value="ECO:0007669"/>
    <property type="project" value="InterPro"/>
</dbReference>
<keyword evidence="3 9" id="KW-0285">Flavoprotein</keyword>
<keyword evidence="4" id="KW-0732">Signal</keyword>
<evidence type="ECO:0000256" key="7">
    <source>
        <dbReference type="PIRSR" id="PIRSR000137-1"/>
    </source>
</evidence>
<dbReference type="InterPro" id="IPR000172">
    <property type="entry name" value="GMC_OxRdtase_N"/>
</dbReference>
<evidence type="ECO:0000256" key="4">
    <source>
        <dbReference type="ARBA" id="ARBA00022729"/>
    </source>
</evidence>
<evidence type="ECO:0000256" key="6">
    <source>
        <dbReference type="ARBA" id="ARBA00023002"/>
    </source>
</evidence>
<dbReference type="PIRSF" id="PIRSF000137">
    <property type="entry name" value="Alcohol_oxidase"/>
    <property type="match status" value="1"/>
</dbReference>
<comment type="caution">
    <text evidence="13">The sequence shown here is derived from an EMBL/GenBank/DDBJ whole genome shotgun (WGS) entry which is preliminary data.</text>
</comment>
<dbReference type="InterPro" id="IPR036188">
    <property type="entry name" value="FAD/NAD-bd_sf"/>
</dbReference>
<dbReference type="Gene3D" id="3.30.560.10">
    <property type="entry name" value="Glucose Oxidase, domain 3"/>
    <property type="match status" value="1"/>
</dbReference>
<dbReference type="Gene3D" id="3.50.50.60">
    <property type="entry name" value="FAD/NAD(P)-binding domain"/>
    <property type="match status" value="1"/>
</dbReference>
<evidence type="ECO:0000256" key="5">
    <source>
        <dbReference type="ARBA" id="ARBA00022827"/>
    </source>
</evidence>
<dbReference type="Proteomes" id="UP000757232">
    <property type="component" value="Unassembled WGS sequence"/>
</dbReference>
<evidence type="ECO:0000256" key="8">
    <source>
        <dbReference type="PIRSR" id="PIRSR000137-2"/>
    </source>
</evidence>
<dbReference type="Pfam" id="PF05199">
    <property type="entry name" value="GMC_oxred_C"/>
    <property type="match status" value="1"/>
</dbReference>
<keyword evidence="5 8" id="KW-0274">FAD</keyword>
<dbReference type="EMBL" id="LNZH02000154">
    <property type="protein sequence ID" value="OCB89525.1"/>
    <property type="molecule type" value="Genomic_DNA"/>
</dbReference>
<dbReference type="Gene3D" id="4.10.450.10">
    <property type="entry name" value="Glucose Oxidase, domain 2"/>
    <property type="match status" value="1"/>
</dbReference>
<dbReference type="InterPro" id="IPR027424">
    <property type="entry name" value="Glucose_Oxidase_domain_2"/>
</dbReference>
<reference evidence="13" key="1">
    <citation type="submission" date="2016-06" db="EMBL/GenBank/DDBJ databases">
        <title>Draft Genome sequence of the fungus Inonotus baumii.</title>
        <authorList>
            <person name="Zhu H."/>
            <person name="Lin W."/>
        </authorList>
    </citation>
    <scope>NUCLEOTIDE SEQUENCE</scope>
    <source>
        <strain evidence="13">821</strain>
    </source>
</reference>
<evidence type="ECO:0000256" key="2">
    <source>
        <dbReference type="ARBA" id="ARBA00010790"/>
    </source>
</evidence>
<evidence type="ECO:0000256" key="9">
    <source>
        <dbReference type="RuleBase" id="RU003968"/>
    </source>
</evidence>
<dbReference type="SUPFAM" id="SSF54373">
    <property type="entry name" value="FAD-linked reductases, C-terminal domain"/>
    <property type="match status" value="1"/>
</dbReference>
<keyword evidence="6" id="KW-0560">Oxidoreductase</keyword>
<dbReference type="PANTHER" id="PTHR11552:SF201">
    <property type="entry name" value="GLUCOSE-METHANOL-CHOLINE OXIDOREDUCTASE N-TERMINAL DOMAIN-CONTAINING PROTEIN"/>
    <property type="match status" value="1"/>
</dbReference>
<feature type="domain" description="Glucose-methanol-choline oxidoreductase N-terminal" evidence="12">
    <location>
        <begin position="298"/>
        <end position="312"/>
    </location>
</feature>
<evidence type="ECO:0000256" key="3">
    <source>
        <dbReference type="ARBA" id="ARBA00022630"/>
    </source>
</evidence>
<name>A0A9Q5I128_SANBA</name>
<evidence type="ECO:0000256" key="10">
    <source>
        <dbReference type="SAM" id="MobiDB-lite"/>
    </source>
</evidence>
<evidence type="ECO:0000259" key="11">
    <source>
        <dbReference type="PROSITE" id="PS00623"/>
    </source>
</evidence>
<evidence type="ECO:0000313" key="14">
    <source>
        <dbReference type="Proteomes" id="UP000757232"/>
    </source>
</evidence>